<accession>A0ABD0YEG8</accession>
<dbReference type="InterPro" id="IPR016024">
    <property type="entry name" value="ARM-type_fold"/>
</dbReference>
<sequence length="264" mass="30328">MEACILVRTTTCTQLLELGKNTKWKTRLRIVAWLKIEVRANIQMLENYWDHHDWDVVVAALDEIVQVSRQDPMAVMCHMGEIYRRLIDALRLPHTRIVRIAEQTARELFQHVRCVSRPEFDEIVNILLNGTANMSRAIRVDAAEALDSMVAHMPVQFTIRAILAKAPNHRNPLVRATVARLLISITKAVGAKALLGKRVYQPIRKSILERSALFLNDPNIEVRGLAKSLFTDLTKEHEFDEVFYTEVDCKVIKATDKSMVMLRY</sequence>
<keyword evidence="3" id="KW-1185">Reference proteome</keyword>
<dbReference type="EMBL" id="JBFDAA010000017">
    <property type="protein sequence ID" value="KAL1116668.1"/>
    <property type="molecule type" value="Genomic_DNA"/>
</dbReference>
<dbReference type="PANTHER" id="PTHR21567">
    <property type="entry name" value="CLASP"/>
    <property type="match status" value="1"/>
</dbReference>
<evidence type="ECO:0000313" key="2">
    <source>
        <dbReference type="EMBL" id="KAL1116668.1"/>
    </source>
</evidence>
<dbReference type="AlphaFoldDB" id="A0ABD0YEG8"/>
<dbReference type="SUPFAM" id="SSF48371">
    <property type="entry name" value="ARM repeat"/>
    <property type="match status" value="1"/>
</dbReference>
<dbReference type="InterPro" id="IPR011989">
    <property type="entry name" value="ARM-like"/>
</dbReference>
<dbReference type="Pfam" id="PF12348">
    <property type="entry name" value="CLASP_N"/>
    <property type="match status" value="1"/>
</dbReference>
<protein>
    <recommendedName>
        <fullName evidence="1">CLASP N-terminal domain-containing protein</fullName>
    </recommendedName>
</protein>
<dbReference type="Gene3D" id="1.25.10.10">
    <property type="entry name" value="Leucine-rich Repeat Variant"/>
    <property type="match status" value="1"/>
</dbReference>
<organism evidence="2 3">
    <name type="scientific">Ranatra chinensis</name>
    <dbReference type="NCBI Taxonomy" id="642074"/>
    <lineage>
        <taxon>Eukaryota</taxon>
        <taxon>Metazoa</taxon>
        <taxon>Ecdysozoa</taxon>
        <taxon>Arthropoda</taxon>
        <taxon>Hexapoda</taxon>
        <taxon>Insecta</taxon>
        <taxon>Pterygota</taxon>
        <taxon>Neoptera</taxon>
        <taxon>Paraneoptera</taxon>
        <taxon>Hemiptera</taxon>
        <taxon>Heteroptera</taxon>
        <taxon>Panheteroptera</taxon>
        <taxon>Nepomorpha</taxon>
        <taxon>Nepidae</taxon>
        <taxon>Ranatrinae</taxon>
        <taxon>Ranatra</taxon>
    </lineage>
</organism>
<dbReference type="PANTHER" id="PTHR21567:SF88">
    <property type="entry name" value="TOG DOMAIN-CONTAINING PROTEIN"/>
    <property type="match status" value="1"/>
</dbReference>
<proteinExistence type="predicted"/>
<dbReference type="Proteomes" id="UP001558652">
    <property type="component" value="Unassembled WGS sequence"/>
</dbReference>
<dbReference type="InterPro" id="IPR024395">
    <property type="entry name" value="CLASP_N_dom"/>
</dbReference>
<comment type="caution">
    <text evidence="2">The sequence shown here is derived from an EMBL/GenBank/DDBJ whole genome shotgun (WGS) entry which is preliminary data.</text>
</comment>
<evidence type="ECO:0000313" key="3">
    <source>
        <dbReference type="Proteomes" id="UP001558652"/>
    </source>
</evidence>
<evidence type="ECO:0000259" key="1">
    <source>
        <dbReference type="Pfam" id="PF12348"/>
    </source>
</evidence>
<feature type="domain" description="CLASP N-terminal" evidence="1">
    <location>
        <begin position="42"/>
        <end position="235"/>
    </location>
</feature>
<reference evidence="2 3" key="1">
    <citation type="submission" date="2024-07" db="EMBL/GenBank/DDBJ databases">
        <title>Chromosome-level genome assembly of the water stick insect Ranatra chinensis (Heteroptera: Nepidae).</title>
        <authorList>
            <person name="Liu X."/>
        </authorList>
    </citation>
    <scope>NUCLEOTIDE SEQUENCE [LARGE SCALE GENOMIC DNA]</scope>
    <source>
        <strain evidence="2">Cailab_2021Rc</strain>
        <tissue evidence="2">Muscle</tissue>
    </source>
</reference>
<name>A0ABD0YEG8_9HEMI</name>
<gene>
    <name evidence="2" type="ORF">AAG570_005140</name>
</gene>